<comment type="caution">
    <text evidence="1">The sequence shown here is derived from an EMBL/GenBank/DDBJ whole genome shotgun (WGS) entry which is preliminary data.</text>
</comment>
<keyword evidence="2" id="KW-1185">Reference proteome</keyword>
<name>A0AAE1F6J6_PETCI</name>
<evidence type="ECO:0000313" key="2">
    <source>
        <dbReference type="Proteomes" id="UP001286313"/>
    </source>
</evidence>
<protein>
    <submittedName>
        <fullName evidence="1">Uncharacterized protein</fullName>
    </submittedName>
</protein>
<reference evidence="1" key="1">
    <citation type="submission" date="2023-10" db="EMBL/GenBank/DDBJ databases">
        <title>Genome assemblies of two species of porcelain crab, Petrolisthes cinctipes and Petrolisthes manimaculis (Anomura: Porcellanidae).</title>
        <authorList>
            <person name="Angst P."/>
        </authorList>
    </citation>
    <scope>NUCLEOTIDE SEQUENCE</scope>
    <source>
        <strain evidence="1">PB745_01</strain>
        <tissue evidence="1">Gill</tissue>
    </source>
</reference>
<dbReference type="Proteomes" id="UP001286313">
    <property type="component" value="Unassembled WGS sequence"/>
</dbReference>
<dbReference type="AlphaFoldDB" id="A0AAE1F6J6"/>
<dbReference type="EMBL" id="JAWQEG010003102">
    <property type="protein sequence ID" value="KAK3867935.1"/>
    <property type="molecule type" value="Genomic_DNA"/>
</dbReference>
<sequence length="68" mass="7409">MKDLGEGIDIEDGGREMGGGGLMVKVEDNTGLVWCQVRVGCVAGTSGTKREIHLIPQLILHLPQRLYF</sequence>
<organism evidence="1 2">
    <name type="scientific">Petrolisthes cinctipes</name>
    <name type="common">Flat porcelain crab</name>
    <dbReference type="NCBI Taxonomy" id="88211"/>
    <lineage>
        <taxon>Eukaryota</taxon>
        <taxon>Metazoa</taxon>
        <taxon>Ecdysozoa</taxon>
        <taxon>Arthropoda</taxon>
        <taxon>Crustacea</taxon>
        <taxon>Multicrustacea</taxon>
        <taxon>Malacostraca</taxon>
        <taxon>Eumalacostraca</taxon>
        <taxon>Eucarida</taxon>
        <taxon>Decapoda</taxon>
        <taxon>Pleocyemata</taxon>
        <taxon>Anomura</taxon>
        <taxon>Galatheoidea</taxon>
        <taxon>Porcellanidae</taxon>
        <taxon>Petrolisthes</taxon>
    </lineage>
</organism>
<gene>
    <name evidence="1" type="ORF">Pcinc_026613</name>
</gene>
<evidence type="ECO:0000313" key="1">
    <source>
        <dbReference type="EMBL" id="KAK3867935.1"/>
    </source>
</evidence>
<proteinExistence type="predicted"/>
<accession>A0AAE1F6J6</accession>